<gene>
    <name evidence="2" type="ORF">g.4304</name>
</gene>
<feature type="region of interest" description="Disordered" evidence="1">
    <location>
        <begin position="44"/>
        <end position="109"/>
    </location>
</feature>
<feature type="compositionally biased region" description="Polar residues" evidence="1">
    <location>
        <begin position="9"/>
        <end position="22"/>
    </location>
</feature>
<dbReference type="EMBL" id="GECZ01029051">
    <property type="protein sequence ID" value="JAS40718.1"/>
    <property type="molecule type" value="Transcribed_RNA"/>
</dbReference>
<feature type="region of interest" description="Disordered" evidence="1">
    <location>
        <begin position="1"/>
        <end position="22"/>
    </location>
</feature>
<reference evidence="2" key="1">
    <citation type="submission" date="2015-11" db="EMBL/GenBank/DDBJ databases">
        <title>De novo transcriptome assembly of four potential Pierce s Disease insect vectors from Arizona vineyards.</title>
        <authorList>
            <person name="Tassone E.E."/>
        </authorList>
    </citation>
    <scope>NUCLEOTIDE SEQUENCE</scope>
</reference>
<accession>A0A1B6ES58</accession>
<evidence type="ECO:0000313" key="2">
    <source>
        <dbReference type="EMBL" id="JAS40718.1"/>
    </source>
</evidence>
<sequence length="109" mass="11813">GIETLEKNYGTTEKGFTSSSFPLTTQFHSTATTRPSQIFHISKVKGTTNPPQSTTVQFSTPQDQLTTKGQYVTSNSNTESNKELQTPNSANSGHFQDPAHLSSLTTMTA</sequence>
<feature type="non-terminal residue" evidence="2">
    <location>
        <position position="109"/>
    </location>
</feature>
<organism evidence="2">
    <name type="scientific">Cuerna arida</name>
    <dbReference type="NCBI Taxonomy" id="1464854"/>
    <lineage>
        <taxon>Eukaryota</taxon>
        <taxon>Metazoa</taxon>
        <taxon>Ecdysozoa</taxon>
        <taxon>Arthropoda</taxon>
        <taxon>Hexapoda</taxon>
        <taxon>Insecta</taxon>
        <taxon>Pterygota</taxon>
        <taxon>Neoptera</taxon>
        <taxon>Paraneoptera</taxon>
        <taxon>Hemiptera</taxon>
        <taxon>Auchenorrhyncha</taxon>
        <taxon>Membracoidea</taxon>
        <taxon>Cicadellidae</taxon>
        <taxon>Cicadellinae</taxon>
        <taxon>Proconiini</taxon>
        <taxon>Cuerna</taxon>
    </lineage>
</organism>
<feature type="non-terminal residue" evidence="2">
    <location>
        <position position="1"/>
    </location>
</feature>
<protein>
    <submittedName>
        <fullName evidence="2">Uncharacterized protein</fullName>
    </submittedName>
</protein>
<name>A0A1B6ES58_9HEMI</name>
<proteinExistence type="predicted"/>
<dbReference type="AlphaFoldDB" id="A0A1B6ES58"/>
<evidence type="ECO:0000256" key="1">
    <source>
        <dbReference type="SAM" id="MobiDB-lite"/>
    </source>
</evidence>
<feature type="compositionally biased region" description="Polar residues" evidence="1">
    <location>
        <begin position="45"/>
        <end position="94"/>
    </location>
</feature>